<dbReference type="EMBL" id="VRYY01000734">
    <property type="protein sequence ID" value="MBG3878829.1"/>
    <property type="molecule type" value="Genomic_DNA"/>
</dbReference>
<feature type="transmembrane region" description="Helical" evidence="1">
    <location>
        <begin position="176"/>
        <end position="193"/>
    </location>
</feature>
<evidence type="ECO:0000313" key="2">
    <source>
        <dbReference type="EMBL" id="MBG3878829.1"/>
    </source>
</evidence>
<gene>
    <name evidence="2" type="ORF">FVW20_17950</name>
</gene>
<sequence length="258" mass="28197">MKKTINIDGKEIWFSFIAGEVMSATKHSTTEIFGSGGGGSIDTSLYNSLGPRVHGKMKDIEISSKTNTATELWIKGSDDKETRIVMQNTDIPCRQGHRVAFVTAGKNSTYYISLFINFNARTTTHLIKKENLLDLLEIRDTPAETKLSGTTKSITTAVAVSAAGITTASLTNSIEFNIIGIVAGICIGFMMLGRKEIPRPQSYVANTDIFATEYEEAVTWAMSNLYDPANADLRYLTAQPKILQAIEGQNESGILDLK</sequence>
<keyword evidence="1" id="KW-0812">Transmembrane</keyword>
<dbReference type="Proteomes" id="UP001194469">
    <property type="component" value="Unassembled WGS sequence"/>
</dbReference>
<protein>
    <submittedName>
        <fullName evidence="2">Uncharacterized protein</fullName>
    </submittedName>
</protein>
<organism evidence="2 3">
    <name type="scientific">Nitratidesulfovibrio oxamicus</name>
    <dbReference type="NCBI Taxonomy" id="32016"/>
    <lineage>
        <taxon>Bacteria</taxon>
        <taxon>Pseudomonadati</taxon>
        <taxon>Thermodesulfobacteriota</taxon>
        <taxon>Desulfovibrionia</taxon>
        <taxon>Desulfovibrionales</taxon>
        <taxon>Desulfovibrionaceae</taxon>
        <taxon>Nitratidesulfovibrio</taxon>
    </lineage>
</organism>
<evidence type="ECO:0000313" key="3">
    <source>
        <dbReference type="Proteomes" id="UP001194469"/>
    </source>
</evidence>
<reference evidence="2 3" key="1">
    <citation type="submission" date="2019-08" db="EMBL/GenBank/DDBJ databases">
        <authorList>
            <person name="Luo N."/>
        </authorList>
    </citation>
    <scope>NUCLEOTIDE SEQUENCE [LARGE SCALE GENOMIC DNA]</scope>
    <source>
        <strain evidence="2 3">NCIMB 9442</strain>
    </source>
</reference>
<keyword evidence="1" id="KW-1133">Transmembrane helix</keyword>
<dbReference type="RefSeq" id="WP_196610655.1">
    <property type="nucleotide sequence ID" value="NZ_VRYY01000734.1"/>
</dbReference>
<keyword evidence="1" id="KW-0472">Membrane</keyword>
<accession>A0ABS0J8P9</accession>
<name>A0ABS0J8P9_9BACT</name>
<proteinExistence type="predicted"/>
<evidence type="ECO:0000256" key="1">
    <source>
        <dbReference type="SAM" id="Phobius"/>
    </source>
</evidence>
<comment type="caution">
    <text evidence="2">The sequence shown here is derived from an EMBL/GenBank/DDBJ whole genome shotgun (WGS) entry which is preliminary data.</text>
</comment>
<keyword evidence="3" id="KW-1185">Reference proteome</keyword>